<feature type="domain" description="Ig-like" evidence="1">
    <location>
        <begin position="66"/>
        <end position="181"/>
    </location>
</feature>
<dbReference type="Proteomes" id="UP000677054">
    <property type="component" value="Unassembled WGS sequence"/>
</dbReference>
<dbReference type="AlphaFoldDB" id="A0A7R9A2Z8"/>
<evidence type="ECO:0000313" key="2">
    <source>
        <dbReference type="EMBL" id="CAD7244229.1"/>
    </source>
</evidence>
<protein>
    <recommendedName>
        <fullName evidence="1">Ig-like domain-containing protein</fullName>
    </recommendedName>
</protein>
<proteinExistence type="predicted"/>
<gene>
    <name evidence="2" type="ORF">DSTB1V02_LOCUS4129</name>
</gene>
<dbReference type="CDD" id="cd00096">
    <property type="entry name" value="Ig"/>
    <property type="match status" value="1"/>
</dbReference>
<evidence type="ECO:0000313" key="3">
    <source>
        <dbReference type="Proteomes" id="UP000677054"/>
    </source>
</evidence>
<dbReference type="EMBL" id="CAJPEV010000589">
    <property type="protein sequence ID" value="CAG0886729.1"/>
    <property type="molecule type" value="Genomic_DNA"/>
</dbReference>
<dbReference type="SUPFAM" id="SSF48726">
    <property type="entry name" value="Immunoglobulin"/>
    <property type="match status" value="1"/>
</dbReference>
<organism evidence="2">
    <name type="scientific">Darwinula stevensoni</name>
    <dbReference type="NCBI Taxonomy" id="69355"/>
    <lineage>
        <taxon>Eukaryota</taxon>
        <taxon>Metazoa</taxon>
        <taxon>Ecdysozoa</taxon>
        <taxon>Arthropoda</taxon>
        <taxon>Crustacea</taxon>
        <taxon>Oligostraca</taxon>
        <taxon>Ostracoda</taxon>
        <taxon>Podocopa</taxon>
        <taxon>Podocopida</taxon>
        <taxon>Darwinulocopina</taxon>
        <taxon>Darwinuloidea</taxon>
        <taxon>Darwinulidae</taxon>
        <taxon>Darwinula</taxon>
    </lineage>
</organism>
<keyword evidence="3" id="KW-1185">Reference proteome</keyword>
<name>A0A7R9A2Z8_9CRUS</name>
<dbReference type="Pfam" id="PF13927">
    <property type="entry name" value="Ig_3"/>
    <property type="match status" value="1"/>
</dbReference>
<dbReference type="InterPro" id="IPR007110">
    <property type="entry name" value="Ig-like_dom"/>
</dbReference>
<dbReference type="Gene3D" id="2.60.40.10">
    <property type="entry name" value="Immunoglobulins"/>
    <property type="match status" value="1"/>
</dbReference>
<reference evidence="2" key="1">
    <citation type="submission" date="2020-11" db="EMBL/GenBank/DDBJ databases">
        <authorList>
            <person name="Tran Van P."/>
        </authorList>
    </citation>
    <scope>NUCLEOTIDE SEQUENCE</scope>
</reference>
<dbReference type="InterPro" id="IPR013783">
    <property type="entry name" value="Ig-like_fold"/>
</dbReference>
<dbReference type="EMBL" id="LR900106">
    <property type="protein sequence ID" value="CAD7244229.1"/>
    <property type="molecule type" value="Genomic_DNA"/>
</dbReference>
<sequence length="183" mass="21074">MPVVDDLEQLVMKVGRLKVLWIHQMPPVEAIRHEHGDPLMGRSCNEIVTNFHQRRRNGKNGTNLFPEILAECHVGIQKVLDGAKIISSSHFESEYMLGRKIVFLCVSKGNPRPRITWLKDGVELYAHTFFHVHEWRIETDTVKSKMEIDPATQKDAGIYECQADNKYAVDRKAFRTDYAISID</sequence>
<evidence type="ECO:0000259" key="1">
    <source>
        <dbReference type="PROSITE" id="PS50835"/>
    </source>
</evidence>
<dbReference type="InterPro" id="IPR003598">
    <property type="entry name" value="Ig_sub2"/>
</dbReference>
<dbReference type="OrthoDB" id="6127080at2759"/>
<dbReference type="PROSITE" id="PS50835">
    <property type="entry name" value="IG_LIKE"/>
    <property type="match status" value="1"/>
</dbReference>
<dbReference type="InterPro" id="IPR036179">
    <property type="entry name" value="Ig-like_dom_sf"/>
</dbReference>
<dbReference type="SMART" id="SM00408">
    <property type="entry name" value="IGc2"/>
    <property type="match status" value="1"/>
</dbReference>
<accession>A0A7R9A2Z8</accession>